<dbReference type="Gene3D" id="3.90.79.10">
    <property type="entry name" value="Nucleoside Triphosphate Pyrophosphohydrolase"/>
    <property type="match status" value="1"/>
</dbReference>
<evidence type="ECO:0000313" key="5">
    <source>
        <dbReference type="EMBL" id="MBB6445800.1"/>
    </source>
</evidence>
<dbReference type="GO" id="GO:0035539">
    <property type="term" value="F:8-oxo-7,8-dihydrodeoxyguanosine triphosphate pyrophosphatase activity"/>
    <property type="evidence" value="ECO:0007669"/>
    <property type="project" value="UniProtKB-EC"/>
</dbReference>
<dbReference type="NCBIfam" id="TIGR02705">
    <property type="entry name" value="nudix_YtkD"/>
    <property type="match status" value="1"/>
</dbReference>
<dbReference type="RefSeq" id="WP_184526155.1">
    <property type="nucleotide sequence ID" value="NZ_JACHGK010000007.1"/>
</dbReference>
<dbReference type="EC" id="3.6.1.55" evidence="5"/>
<feature type="domain" description="Nudix hydrolase" evidence="4">
    <location>
        <begin position="21"/>
        <end position="154"/>
    </location>
</feature>
<dbReference type="PROSITE" id="PS51462">
    <property type="entry name" value="NUDIX"/>
    <property type="match status" value="1"/>
</dbReference>
<dbReference type="Proteomes" id="UP000531594">
    <property type="component" value="Unassembled WGS sequence"/>
</dbReference>
<dbReference type="InterPro" id="IPR014078">
    <property type="entry name" value="Nudix_YtkD"/>
</dbReference>
<keyword evidence="2 3" id="KW-0378">Hydrolase</keyword>
<dbReference type="InterPro" id="IPR000086">
    <property type="entry name" value="NUDIX_hydrolase_dom"/>
</dbReference>
<reference evidence="5 6" key="1">
    <citation type="submission" date="2020-08" db="EMBL/GenBank/DDBJ databases">
        <title>Genomic Encyclopedia of Type Strains, Phase IV (KMG-IV): sequencing the most valuable type-strain genomes for metagenomic binning, comparative biology and taxonomic classification.</title>
        <authorList>
            <person name="Goeker M."/>
        </authorList>
    </citation>
    <scope>NUCLEOTIDE SEQUENCE [LARGE SCALE GENOMIC DNA]</scope>
    <source>
        <strain evidence="5 6">DSM 5391</strain>
    </source>
</reference>
<evidence type="ECO:0000256" key="1">
    <source>
        <dbReference type="ARBA" id="ARBA00005582"/>
    </source>
</evidence>
<dbReference type="CDD" id="cd04665">
    <property type="entry name" value="NUDIX_RppH"/>
    <property type="match status" value="1"/>
</dbReference>
<accession>A0A7X0HRZ0</accession>
<dbReference type="InterPro" id="IPR020084">
    <property type="entry name" value="NUDIX_hydrolase_CS"/>
</dbReference>
<comment type="caution">
    <text evidence="5">The sequence shown here is derived from an EMBL/GenBank/DDBJ whole genome shotgun (WGS) entry which is preliminary data.</text>
</comment>
<keyword evidence="6" id="KW-1185">Reference proteome</keyword>
<dbReference type="PRINTS" id="PR00502">
    <property type="entry name" value="NUDIXFAMILY"/>
</dbReference>
<evidence type="ECO:0000313" key="6">
    <source>
        <dbReference type="Proteomes" id="UP000531594"/>
    </source>
</evidence>
<comment type="similarity">
    <text evidence="1 3">Belongs to the Nudix hydrolase family.</text>
</comment>
<dbReference type="PANTHER" id="PTHR43736:SF1">
    <property type="entry name" value="DIHYDRONEOPTERIN TRIPHOSPHATE DIPHOSPHATASE"/>
    <property type="match status" value="1"/>
</dbReference>
<dbReference type="SUPFAM" id="SSF55811">
    <property type="entry name" value="Nudix"/>
    <property type="match status" value="1"/>
</dbReference>
<evidence type="ECO:0000259" key="4">
    <source>
        <dbReference type="PROSITE" id="PS51462"/>
    </source>
</evidence>
<evidence type="ECO:0000256" key="3">
    <source>
        <dbReference type="RuleBase" id="RU003476"/>
    </source>
</evidence>
<name>A0A7X0HRZ0_9BACI</name>
<evidence type="ECO:0000256" key="2">
    <source>
        <dbReference type="ARBA" id="ARBA00022801"/>
    </source>
</evidence>
<sequence>MEVFQDHNGGQVKISSTRDSFSQAAKHVLVICRFYGQWLLTKHKTRGWEFPGGKKEAGETLEQAAVREIEEETGAQVKSLQWIGEYEVTHTEGTFVKAIFFAEVDALLPKNNYFETNGPVLINGDILSLRWQEQFSFIMKDQVVEQAVTQIMEVCKAGKNGN</sequence>
<dbReference type="InterPro" id="IPR020476">
    <property type="entry name" value="Nudix_hydrolase"/>
</dbReference>
<dbReference type="PROSITE" id="PS00893">
    <property type="entry name" value="NUDIX_BOX"/>
    <property type="match status" value="1"/>
</dbReference>
<proteinExistence type="inferred from homology"/>
<dbReference type="PANTHER" id="PTHR43736">
    <property type="entry name" value="ADP-RIBOSE PYROPHOSPHATASE"/>
    <property type="match status" value="1"/>
</dbReference>
<dbReference type="InterPro" id="IPR015797">
    <property type="entry name" value="NUDIX_hydrolase-like_dom_sf"/>
</dbReference>
<protein>
    <submittedName>
        <fullName evidence="5">8-oxo-dGTP diphosphatase</fullName>
        <ecNumber evidence="5">3.6.1.55</ecNumber>
    </submittedName>
</protein>
<dbReference type="EMBL" id="JACHGK010000007">
    <property type="protein sequence ID" value="MBB6445800.1"/>
    <property type="molecule type" value="Genomic_DNA"/>
</dbReference>
<organism evidence="5 6">
    <name type="scientific">Bacillus benzoevorans</name>
    <dbReference type="NCBI Taxonomy" id="1456"/>
    <lineage>
        <taxon>Bacteria</taxon>
        <taxon>Bacillati</taxon>
        <taxon>Bacillota</taxon>
        <taxon>Bacilli</taxon>
        <taxon>Bacillales</taxon>
        <taxon>Bacillaceae</taxon>
        <taxon>Bacillus</taxon>
    </lineage>
</organism>
<dbReference type="AlphaFoldDB" id="A0A7X0HRZ0"/>
<dbReference type="Pfam" id="PF00293">
    <property type="entry name" value="NUDIX"/>
    <property type="match status" value="1"/>
</dbReference>
<gene>
    <name evidence="5" type="ORF">HNR53_002425</name>
</gene>